<gene>
    <name evidence="1" type="ORF">HMPREF1195_01487</name>
</gene>
<evidence type="ECO:0000313" key="2">
    <source>
        <dbReference type="Proteomes" id="UP000018716"/>
    </source>
</evidence>
<evidence type="ECO:0008006" key="3">
    <source>
        <dbReference type="Google" id="ProtNLM"/>
    </source>
</evidence>
<dbReference type="OrthoDB" id="2339921at2"/>
<keyword evidence="2" id="KW-1185">Reference proteome</keyword>
<evidence type="ECO:0000313" key="1">
    <source>
        <dbReference type="EMBL" id="ETD11898.1"/>
    </source>
</evidence>
<name>V8B9W7_STRPA</name>
<protein>
    <recommendedName>
        <fullName evidence="3">WXG100 family type VII secretion target</fullName>
    </recommendedName>
</protein>
<dbReference type="RefSeq" id="WP_023919512.1">
    <property type="nucleotide sequence ID" value="NZ_KI669402.1"/>
</dbReference>
<accession>V8B9W7</accession>
<proteinExistence type="predicted"/>
<sequence length="110" mass="12136">MNTNINDIDGSYAKDTITYDDSQIDTLLSDLSEVLNLLSQIDSEVAGLEANEKNWEGESKVQYTELKGFVKQYRTDYGSSVKELKKTVNGLKTLLGSISSSHVIQEIDGA</sequence>
<dbReference type="AlphaFoldDB" id="V8B9W7"/>
<comment type="caution">
    <text evidence="1">The sequence shown here is derived from an EMBL/GenBank/DDBJ whole genome shotgun (WGS) entry which is preliminary data.</text>
</comment>
<dbReference type="EMBL" id="AZJD01000007">
    <property type="protein sequence ID" value="ETD11898.1"/>
    <property type="molecule type" value="Genomic_DNA"/>
</dbReference>
<reference evidence="1 2" key="1">
    <citation type="submission" date="2013-10" db="EMBL/GenBank/DDBJ databases">
        <title>The Genome Sequence of Streptococcus parasanguinis CC87K.</title>
        <authorList>
            <consortium name="The Broad Institute Genomics Platform"/>
            <person name="Earl A."/>
            <person name="Allen-Vercoe E."/>
            <person name="Daigneault M."/>
            <person name="Young S.K."/>
            <person name="Zeng Q."/>
            <person name="Gargeya S."/>
            <person name="Fitzgerald M."/>
            <person name="Abouelleil A."/>
            <person name="Alvarado L."/>
            <person name="Chapman S.B."/>
            <person name="Gainer-Dewar J."/>
            <person name="Goldberg J."/>
            <person name="Griggs A."/>
            <person name="Gujja S."/>
            <person name="Hansen M."/>
            <person name="Howarth C."/>
            <person name="Imamovic A."/>
            <person name="Ireland A."/>
            <person name="Larimer J."/>
            <person name="McCowan C."/>
            <person name="Murphy C."/>
            <person name="Pearson M."/>
            <person name="Poon T.W."/>
            <person name="Priest M."/>
            <person name="Roberts A."/>
            <person name="Saif S."/>
            <person name="Shea T."/>
            <person name="Sykes S."/>
            <person name="Wortman J."/>
            <person name="Nusbaum C."/>
            <person name="Birren B."/>
        </authorList>
    </citation>
    <scope>NUCLEOTIDE SEQUENCE [LARGE SCALE GENOMIC DNA]</scope>
    <source>
        <strain evidence="1 2">CC87K</strain>
    </source>
</reference>
<dbReference type="HOGENOM" id="CLU_2169596_0_0_9"/>
<dbReference type="Proteomes" id="UP000018716">
    <property type="component" value="Unassembled WGS sequence"/>
</dbReference>
<organism evidence="1 2">
    <name type="scientific">Streptococcus parasanguinis CC87K</name>
    <dbReference type="NCBI Taxonomy" id="1073372"/>
    <lineage>
        <taxon>Bacteria</taxon>
        <taxon>Bacillati</taxon>
        <taxon>Bacillota</taxon>
        <taxon>Bacilli</taxon>
        <taxon>Lactobacillales</taxon>
        <taxon>Streptococcaceae</taxon>
        <taxon>Streptococcus</taxon>
    </lineage>
</organism>